<accession>A0ACC0YFD8</accession>
<organism evidence="1 2">
    <name type="scientific">Pistacia integerrima</name>
    <dbReference type="NCBI Taxonomy" id="434235"/>
    <lineage>
        <taxon>Eukaryota</taxon>
        <taxon>Viridiplantae</taxon>
        <taxon>Streptophyta</taxon>
        <taxon>Embryophyta</taxon>
        <taxon>Tracheophyta</taxon>
        <taxon>Spermatophyta</taxon>
        <taxon>Magnoliopsida</taxon>
        <taxon>eudicotyledons</taxon>
        <taxon>Gunneridae</taxon>
        <taxon>Pentapetalae</taxon>
        <taxon>rosids</taxon>
        <taxon>malvids</taxon>
        <taxon>Sapindales</taxon>
        <taxon>Anacardiaceae</taxon>
        <taxon>Pistacia</taxon>
    </lineage>
</organism>
<keyword evidence="2" id="KW-1185">Reference proteome</keyword>
<sequence>MNTMYSIMEPHLYCSNLWQLDGRPMSGDIGRGATRESVAFAVLLAAAKDRPPGFLQLAGGTNAHTVDGLKKEGLFQTTSTTKNSGKEKLTAISPSTSQSLIGGVAYGGYARKIVGRVLNSLQMQHGLSVIEDHPEHLLEALQEAIALVGTVKCFEFLFRIFQAKYDSNNSVELTVQAKHDSRQTPSKQFVTRLVGAARTQAPAATNYDVGSPTWGDLRVVHRPSAMMATTLGPGPS</sequence>
<dbReference type="EMBL" id="CM047742">
    <property type="protein sequence ID" value="KAJ0035513.1"/>
    <property type="molecule type" value="Genomic_DNA"/>
</dbReference>
<evidence type="ECO:0000313" key="2">
    <source>
        <dbReference type="Proteomes" id="UP001163603"/>
    </source>
</evidence>
<gene>
    <name evidence="1" type="ORF">Pint_24346</name>
</gene>
<name>A0ACC0YFD8_9ROSI</name>
<evidence type="ECO:0000313" key="1">
    <source>
        <dbReference type="EMBL" id="KAJ0035513.1"/>
    </source>
</evidence>
<reference evidence="2" key="1">
    <citation type="journal article" date="2023" name="G3 (Bethesda)">
        <title>Genome assembly and association tests identify interacting loci associated with vigor, precocity, and sex in interspecific pistachio rootstocks.</title>
        <authorList>
            <person name="Palmer W."/>
            <person name="Jacygrad E."/>
            <person name="Sagayaradj S."/>
            <person name="Cavanaugh K."/>
            <person name="Han R."/>
            <person name="Bertier L."/>
            <person name="Beede B."/>
            <person name="Kafkas S."/>
            <person name="Golino D."/>
            <person name="Preece J."/>
            <person name="Michelmore R."/>
        </authorList>
    </citation>
    <scope>NUCLEOTIDE SEQUENCE [LARGE SCALE GENOMIC DNA]</scope>
</reference>
<comment type="caution">
    <text evidence="1">The sequence shown here is derived from an EMBL/GenBank/DDBJ whole genome shotgun (WGS) entry which is preliminary data.</text>
</comment>
<protein>
    <submittedName>
        <fullName evidence="1">Uncharacterized protein</fullName>
    </submittedName>
</protein>
<dbReference type="Proteomes" id="UP001163603">
    <property type="component" value="Chromosome 7"/>
</dbReference>
<proteinExistence type="predicted"/>